<evidence type="ECO:0000256" key="1">
    <source>
        <dbReference type="SAM" id="MobiDB-lite"/>
    </source>
</evidence>
<evidence type="ECO:0000313" key="5">
    <source>
        <dbReference type="Proteomes" id="UP000217199"/>
    </source>
</evidence>
<evidence type="ECO:0000256" key="2">
    <source>
        <dbReference type="SAM" id="Phobius"/>
    </source>
</evidence>
<proteinExistence type="predicted"/>
<organism evidence="4 5">
    <name type="scientific">Pyrrhoderma noxium</name>
    <dbReference type="NCBI Taxonomy" id="2282107"/>
    <lineage>
        <taxon>Eukaryota</taxon>
        <taxon>Fungi</taxon>
        <taxon>Dikarya</taxon>
        <taxon>Basidiomycota</taxon>
        <taxon>Agaricomycotina</taxon>
        <taxon>Agaricomycetes</taxon>
        <taxon>Hymenochaetales</taxon>
        <taxon>Hymenochaetaceae</taxon>
        <taxon>Pyrrhoderma</taxon>
    </lineage>
</organism>
<sequence>MPYTRRTLANLVFLTCCATSVYASTTTHRIKKVAGGVIAAIVIAILVAILLCCCLIFLICRRRKKRQSNSSSGTSTTQGAGLGQSSKPNGGGIWGLGGHGTNRPTDPRATTAEQYHQGHPGPAMPQPTYVPVYPPRYRA</sequence>
<dbReference type="AlphaFoldDB" id="A0A286UJU7"/>
<reference evidence="4 5" key="1">
    <citation type="journal article" date="2017" name="Mol. Ecol.">
        <title>Comparative and population genomic landscape of Phellinus noxius: A hypervariable fungus causing root rot in trees.</title>
        <authorList>
            <person name="Chung C.L."/>
            <person name="Lee T.J."/>
            <person name="Akiba M."/>
            <person name="Lee H.H."/>
            <person name="Kuo T.H."/>
            <person name="Liu D."/>
            <person name="Ke H.M."/>
            <person name="Yokoi T."/>
            <person name="Roa M.B."/>
            <person name="Lu M.J."/>
            <person name="Chang Y.Y."/>
            <person name="Ann P.J."/>
            <person name="Tsai J.N."/>
            <person name="Chen C.Y."/>
            <person name="Tzean S.S."/>
            <person name="Ota Y."/>
            <person name="Hattori T."/>
            <person name="Sahashi N."/>
            <person name="Liou R.F."/>
            <person name="Kikuchi T."/>
            <person name="Tsai I.J."/>
        </authorList>
    </citation>
    <scope>NUCLEOTIDE SEQUENCE [LARGE SCALE GENOMIC DNA]</scope>
    <source>
        <strain evidence="4 5">FFPRI411160</strain>
    </source>
</reference>
<feature type="chain" id="PRO_5013662431" evidence="3">
    <location>
        <begin position="24"/>
        <end position="139"/>
    </location>
</feature>
<evidence type="ECO:0000313" key="4">
    <source>
        <dbReference type="EMBL" id="PAV19838.1"/>
    </source>
</evidence>
<keyword evidence="2" id="KW-0472">Membrane</keyword>
<feature type="region of interest" description="Disordered" evidence="1">
    <location>
        <begin position="64"/>
        <end position="139"/>
    </location>
</feature>
<dbReference type="EMBL" id="NBII01000004">
    <property type="protein sequence ID" value="PAV19838.1"/>
    <property type="molecule type" value="Genomic_DNA"/>
</dbReference>
<name>A0A286UJU7_9AGAM</name>
<evidence type="ECO:0000256" key="3">
    <source>
        <dbReference type="SAM" id="SignalP"/>
    </source>
</evidence>
<feature type="compositionally biased region" description="Low complexity" evidence="1">
    <location>
        <begin position="68"/>
        <end position="86"/>
    </location>
</feature>
<gene>
    <name evidence="4" type="ORF">PNOK_0477200</name>
</gene>
<dbReference type="Proteomes" id="UP000217199">
    <property type="component" value="Unassembled WGS sequence"/>
</dbReference>
<feature type="compositionally biased region" description="Gly residues" evidence="1">
    <location>
        <begin position="89"/>
        <end position="100"/>
    </location>
</feature>
<feature type="transmembrane region" description="Helical" evidence="2">
    <location>
        <begin position="33"/>
        <end position="60"/>
    </location>
</feature>
<comment type="caution">
    <text evidence="4">The sequence shown here is derived from an EMBL/GenBank/DDBJ whole genome shotgun (WGS) entry which is preliminary data.</text>
</comment>
<keyword evidence="3" id="KW-0732">Signal</keyword>
<keyword evidence="2" id="KW-0812">Transmembrane</keyword>
<keyword evidence="5" id="KW-1185">Reference proteome</keyword>
<dbReference type="InParanoid" id="A0A286UJU7"/>
<accession>A0A286UJU7</accession>
<keyword evidence="2" id="KW-1133">Transmembrane helix</keyword>
<feature type="signal peptide" evidence="3">
    <location>
        <begin position="1"/>
        <end position="23"/>
    </location>
</feature>
<protein>
    <submittedName>
        <fullName evidence="4">Uncharacterized protein</fullName>
    </submittedName>
</protein>